<feature type="compositionally biased region" description="Polar residues" evidence="7">
    <location>
        <begin position="267"/>
        <end position="280"/>
    </location>
</feature>
<evidence type="ECO:0000256" key="5">
    <source>
        <dbReference type="ARBA" id="ARBA00023242"/>
    </source>
</evidence>
<dbReference type="Proteomes" id="UP001497480">
    <property type="component" value="Unassembled WGS sequence"/>
</dbReference>
<sequence length="337" mass="37357">MNFKTCWRKTMQTVYFKEHEGIVHNSVGELSTVNSAAWWTNAIESCGQMKPFSLDIPNYVDQLAHSKQSIRGVEQLLDKGHTTSFNIFPVLFHILAIKFRIIRGAYDKETCKGYNLAVPGKGGDIDDILLFIYATYPRLDQFYGLFSTHGPQISGRIMLPLNMTSDEGPTYVNAKQYHGIMRRRQSRAKALLENKLRKRSKPYMHESRHLHALRRPRGCGGRFLNTRSSANGNGKSGSEANKTDGGQELQPSGSQSSEVLQSDVGKVNSSKEINRNSPNISGAEVTSMYTRGGIDSFAVNHLESANLSLADIMTSGHGIAMHANWVAAVGNCCNLKD</sequence>
<dbReference type="SMART" id="SM00521">
    <property type="entry name" value="CBF"/>
    <property type="match status" value="1"/>
</dbReference>
<evidence type="ECO:0000256" key="4">
    <source>
        <dbReference type="ARBA" id="ARBA00023163"/>
    </source>
</evidence>
<comment type="subcellular location">
    <subcellularLocation>
        <location evidence="1 6">Nucleus</location>
    </subcellularLocation>
</comment>
<evidence type="ECO:0000256" key="1">
    <source>
        <dbReference type="ARBA" id="ARBA00004123"/>
    </source>
</evidence>
<dbReference type="PROSITE" id="PS51152">
    <property type="entry name" value="NFYA_HAP2_2"/>
    <property type="match status" value="1"/>
</dbReference>
<evidence type="ECO:0000256" key="6">
    <source>
        <dbReference type="RuleBase" id="RU367155"/>
    </source>
</evidence>
<keyword evidence="9" id="KW-1185">Reference proteome</keyword>
<dbReference type="GO" id="GO:0003677">
    <property type="term" value="F:DNA binding"/>
    <property type="evidence" value="ECO:0007669"/>
    <property type="project" value="UniProtKB-KW"/>
</dbReference>
<evidence type="ECO:0000256" key="2">
    <source>
        <dbReference type="ARBA" id="ARBA00023015"/>
    </source>
</evidence>
<dbReference type="Gene3D" id="6.10.250.2430">
    <property type="match status" value="1"/>
</dbReference>
<keyword evidence="2 6" id="KW-0805">Transcription regulation</keyword>
<proteinExistence type="inferred from homology"/>
<evidence type="ECO:0000256" key="7">
    <source>
        <dbReference type="SAM" id="MobiDB-lite"/>
    </source>
</evidence>
<feature type="compositionally biased region" description="Polar residues" evidence="7">
    <location>
        <begin position="225"/>
        <end position="240"/>
    </location>
</feature>
<dbReference type="PRINTS" id="PR00616">
    <property type="entry name" value="CCAATSUBUNTB"/>
</dbReference>
<comment type="caution">
    <text evidence="8">The sequence shown here is derived from an EMBL/GenBank/DDBJ whole genome shotgun (WGS) entry which is preliminary data.</text>
</comment>
<dbReference type="GO" id="GO:0005634">
    <property type="term" value="C:nucleus"/>
    <property type="evidence" value="ECO:0007669"/>
    <property type="project" value="UniProtKB-SubCell"/>
</dbReference>
<evidence type="ECO:0000313" key="8">
    <source>
        <dbReference type="EMBL" id="CAL0299452.1"/>
    </source>
</evidence>
<gene>
    <name evidence="8" type="ORF">LLUT_LOCUS512</name>
</gene>
<keyword evidence="5 6" id="KW-0539">Nucleus</keyword>
<keyword evidence="3 6" id="KW-0238">DNA-binding</keyword>
<evidence type="ECO:0000313" key="9">
    <source>
        <dbReference type="Proteomes" id="UP001497480"/>
    </source>
</evidence>
<dbReference type="Pfam" id="PF02045">
    <property type="entry name" value="CBFB_NFYA"/>
    <property type="match status" value="1"/>
</dbReference>
<dbReference type="GO" id="GO:0003700">
    <property type="term" value="F:DNA-binding transcription factor activity"/>
    <property type="evidence" value="ECO:0007669"/>
    <property type="project" value="UniProtKB-UniRule"/>
</dbReference>
<reference evidence="8 9" key="1">
    <citation type="submission" date="2024-03" db="EMBL/GenBank/DDBJ databases">
        <authorList>
            <person name="Martinez-Hernandez J."/>
        </authorList>
    </citation>
    <scope>NUCLEOTIDE SEQUENCE [LARGE SCALE GENOMIC DNA]</scope>
</reference>
<protein>
    <recommendedName>
        <fullName evidence="6">Nuclear transcription factor Y subunit</fullName>
    </recommendedName>
</protein>
<keyword evidence="4 6" id="KW-0804">Transcription</keyword>
<dbReference type="PANTHER" id="PTHR12632">
    <property type="entry name" value="TRANSCRIPTION FACTOR NF-Y ALPHA-RELATED"/>
    <property type="match status" value="1"/>
</dbReference>
<dbReference type="AlphaFoldDB" id="A0AAV1VRA3"/>
<comment type="subunit">
    <text evidence="6">Heterotrimer.</text>
</comment>
<comment type="similarity">
    <text evidence="6">Belongs to the NFYA/HAP2 subunit family.</text>
</comment>
<dbReference type="EMBL" id="CAXHTB010000001">
    <property type="protein sequence ID" value="CAL0299452.1"/>
    <property type="molecule type" value="Genomic_DNA"/>
</dbReference>
<feature type="region of interest" description="Disordered" evidence="7">
    <location>
        <begin position="196"/>
        <end position="283"/>
    </location>
</feature>
<comment type="function">
    <text evidence="6">Component of the sequence-specific heterotrimeric transcription factor (NF-Y) which specifically recognizes a 5'-CCAAT-3' box motif found in the promoters of its target genes.</text>
</comment>
<evidence type="ECO:0000256" key="3">
    <source>
        <dbReference type="ARBA" id="ARBA00023125"/>
    </source>
</evidence>
<feature type="compositionally biased region" description="Polar residues" evidence="7">
    <location>
        <begin position="249"/>
        <end position="260"/>
    </location>
</feature>
<organism evidence="8 9">
    <name type="scientific">Lupinus luteus</name>
    <name type="common">European yellow lupine</name>
    <dbReference type="NCBI Taxonomy" id="3873"/>
    <lineage>
        <taxon>Eukaryota</taxon>
        <taxon>Viridiplantae</taxon>
        <taxon>Streptophyta</taxon>
        <taxon>Embryophyta</taxon>
        <taxon>Tracheophyta</taxon>
        <taxon>Spermatophyta</taxon>
        <taxon>Magnoliopsida</taxon>
        <taxon>eudicotyledons</taxon>
        <taxon>Gunneridae</taxon>
        <taxon>Pentapetalae</taxon>
        <taxon>rosids</taxon>
        <taxon>fabids</taxon>
        <taxon>Fabales</taxon>
        <taxon>Fabaceae</taxon>
        <taxon>Papilionoideae</taxon>
        <taxon>50 kb inversion clade</taxon>
        <taxon>genistoids sensu lato</taxon>
        <taxon>core genistoids</taxon>
        <taxon>Genisteae</taxon>
        <taxon>Lupinus</taxon>
    </lineage>
</organism>
<accession>A0AAV1VRA3</accession>
<dbReference type="InterPro" id="IPR001289">
    <property type="entry name" value="NFYA"/>
</dbReference>
<name>A0AAV1VRA3_LUPLU</name>